<evidence type="ECO:0000313" key="2">
    <source>
        <dbReference type="Proteomes" id="UP000805704"/>
    </source>
</evidence>
<gene>
    <name evidence="1" type="primary">KTI12</name>
    <name evidence="1" type="ORF">GBF38_020488</name>
</gene>
<accession>A0ACB7FF53</accession>
<name>A0ACB7FF53_NIBAL</name>
<sequence length="284" mass="32027">MKGTLTKICRAGLLSSFILVSYIAMTSSMTLDLTELRNKVSKIKVNPRGNLWATGHFMGKKSVVDSSFLESAFEDVNVPTEVRVVSPLYRVEDLQALLTEMLKSAQLTQRKQGLDMKVNKDHIVILDSLNYIKGYRYELFCLIKHAQTPHCLVYCLTSDDESSTWNTNRDAAEQYTKDIFDALVLRFEAPDSRNRWDSPLFTILKDDTPPYEAISDALFKRKAPPANQSTQSQPLSSANFLYELDKITQEVLMAVFNAQKTSVPGDLISVPGATEKISLLHIYM</sequence>
<comment type="caution">
    <text evidence="1">The sequence shown here is derived from an EMBL/GenBank/DDBJ whole genome shotgun (WGS) entry which is preliminary data.</text>
</comment>
<dbReference type="EMBL" id="CM024800">
    <property type="protein sequence ID" value="KAG8012648.1"/>
    <property type="molecule type" value="Genomic_DNA"/>
</dbReference>
<proteinExistence type="predicted"/>
<keyword evidence="2" id="KW-1185">Reference proteome</keyword>
<evidence type="ECO:0000313" key="1">
    <source>
        <dbReference type="EMBL" id="KAG8012648.1"/>
    </source>
</evidence>
<reference evidence="1" key="1">
    <citation type="submission" date="2020-04" db="EMBL/GenBank/DDBJ databases">
        <title>A chromosome-scale assembly and high-density genetic map of the yellow drum (Nibea albiflora) genome.</title>
        <authorList>
            <person name="Xu D."/>
            <person name="Zhang W."/>
            <person name="Chen R."/>
            <person name="Tan P."/>
            <person name="Wang L."/>
            <person name="Song H."/>
            <person name="Tian L."/>
            <person name="Zhu Q."/>
            <person name="Wang B."/>
        </authorList>
    </citation>
    <scope>NUCLEOTIDE SEQUENCE</scope>
    <source>
        <strain evidence="1">ZJHYS-2018</strain>
    </source>
</reference>
<organism evidence="1 2">
    <name type="scientific">Nibea albiflora</name>
    <name type="common">Yellow drum</name>
    <name type="synonym">Corvina albiflora</name>
    <dbReference type="NCBI Taxonomy" id="240163"/>
    <lineage>
        <taxon>Eukaryota</taxon>
        <taxon>Metazoa</taxon>
        <taxon>Chordata</taxon>
        <taxon>Craniata</taxon>
        <taxon>Vertebrata</taxon>
        <taxon>Euteleostomi</taxon>
        <taxon>Actinopterygii</taxon>
        <taxon>Neopterygii</taxon>
        <taxon>Teleostei</taxon>
        <taxon>Neoteleostei</taxon>
        <taxon>Acanthomorphata</taxon>
        <taxon>Eupercaria</taxon>
        <taxon>Sciaenidae</taxon>
        <taxon>Nibea</taxon>
    </lineage>
</organism>
<protein>
    <submittedName>
        <fullName evidence="1">Protein KTI12-like protein</fullName>
    </submittedName>
</protein>
<dbReference type="Proteomes" id="UP000805704">
    <property type="component" value="Chromosome 12"/>
</dbReference>